<dbReference type="InterPro" id="IPR045340">
    <property type="entry name" value="DUF6533"/>
</dbReference>
<dbReference type="Proteomes" id="UP000639403">
    <property type="component" value="Unassembled WGS sequence"/>
</dbReference>
<feature type="domain" description="DUF6533" evidence="2">
    <location>
        <begin position="19"/>
        <end position="61"/>
    </location>
</feature>
<feature type="transmembrane region" description="Helical" evidence="1">
    <location>
        <begin position="53"/>
        <end position="74"/>
    </location>
</feature>
<feature type="transmembrane region" description="Helical" evidence="1">
    <location>
        <begin position="15"/>
        <end position="32"/>
    </location>
</feature>
<sequence length="225" mass="25118">MSTEDFYVEASEETLQLNYCALASVVLVFYEHSLTLADEMQLVWASKVTGPKVLFVAARYTLWVICLVQIWLILPQSNPTSCQVENILSMITDLSQYVVMLVFSALRAYAISGQHKAPAIIIAIILTFSVSINLYQYSTSVYATVLNVGIESVCNWGFTVLPNIGLILLTLVTVINMAMTTSPSLGSVFRCLDCVSQDITYFQATRRIWHVNSDTGSRTFDFRLP</sequence>
<accession>A0A8H7U0K9</accession>
<protein>
    <recommendedName>
        <fullName evidence="2">DUF6533 domain-containing protein</fullName>
    </recommendedName>
</protein>
<gene>
    <name evidence="3" type="ORF">IEO21_06576</name>
</gene>
<keyword evidence="1" id="KW-0472">Membrane</keyword>
<comment type="caution">
    <text evidence="3">The sequence shown here is derived from an EMBL/GenBank/DDBJ whole genome shotgun (WGS) entry which is preliminary data.</text>
</comment>
<dbReference type="Pfam" id="PF20151">
    <property type="entry name" value="DUF6533"/>
    <property type="match status" value="1"/>
</dbReference>
<proteinExistence type="predicted"/>
<evidence type="ECO:0000313" key="4">
    <source>
        <dbReference type="Proteomes" id="UP000639403"/>
    </source>
</evidence>
<reference evidence="3" key="1">
    <citation type="submission" date="2020-11" db="EMBL/GenBank/DDBJ databases">
        <authorList>
            <person name="Koelle M."/>
            <person name="Horta M.A.C."/>
            <person name="Nowrousian M."/>
            <person name="Ohm R.A."/>
            <person name="Benz P."/>
            <person name="Pilgard A."/>
        </authorList>
    </citation>
    <scope>NUCLEOTIDE SEQUENCE</scope>
    <source>
        <strain evidence="3">FPRL280</strain>
    </source>
</reference>
<keyword evidence="1" id="KW-1133">Transmembrane helix</keyword>
<evidence type="ECO:0000313" key="3">
    <source>
        <dbReference type="EMBL" id="KAF9811492.1"/>
    </source>
</evidence>
<dbReference type="EMBL" id="JADOXO010000152">
    <property type="protein sequence ID" value="KAF9811492.1"/>
    <property type="molecule type" value="Genomic_DNA"/>
</dbReference>
<feature type="transmembrane region" description="Helical" evidence="1">
    <location>
        <begin position="117"/>
        <end position="136"/>
    </location>
</feature>
<evidence type="ECO:0000256" key="1">
    <source>
        <dbReference type="SAM" id="Phobius"/>
    </source>
</evidence>
<feature type="transmembrane region" description="Helical" evidence="1">
    <location>
        <begin position="156"/>
        <end position="175"/>
    </location>
</feature>
<dbReference type="AlphaFoldDB" id="A0A8H7U0K9"/>
<reference evidence="3" key="2">
    <citation type="journal article" name="Front. Microbiol.">
        <title>Degradative Capacity of Two Strains of Rhodonia placenta: From Phenotype to Genotype.</title>
        <authorList>
            <person name="Kolle M."/>
            <person name="Horta M.A.C."/>
            <person name="Nowrousian M."/>
            <person name="Ohm R.A."/>
            <person name="Benz J.P."/>
            <person name="Pilgard A."/>
        </authorList>
    </citation>
    <scope>NUCLEOTIDE SEQUENCE</scope>
    <source>
        <strain evidence="3">FPRL280</strain>
    </source>
</reference>
<name>A0A8H7U0K9_9APHY</name>
<feature type="transmembrane region" description="Helical" evidence="1">
    <location>
        <begin position="94"/>
        <end position="110"/>
    </location>
</feature>
<evidence type="ECO:0000259" key="2">
    <source>
        <dbReference type="Pfam" id="PF20151"/>
    </source>
</evidence>
<organism evidence="3 4">
    <name type="scientific">Rhodonia placenta</name>
    <dbReference type="NCBI Taxonomy" id="104341"/>
    <lineage>
        <taxon>Eukaryota</taxon>
        <taxon>Fungi</taxon>
        <taxon>Dikarya</taxon>
        <taxon>Basidiomycota</taxon>
        <taxon>Agaricomycotina</taxon>
        <taxon>Agaricomycetes</taxon>
        <taxon>Polyporales</taxon>
        <taxon>Adustoporiaceae</taxon>
        <taxon>Rhodonia</taxon>
    </lineage>
</organism>
<keyword evidence="1" id="KW-0812">Transmembrane</keyword>